<dbReference type="GO" id="GO:0003676">
    <property type="term" value="F:nucleic acid binding"/>
    <property type="evidence" value="ECO:0007669"/>
    <property type="project" value="InterPro"/>
</dbReference>
<keyword evidence="1" id="KW-0511">Multifunctional enzyme</keyword>
<comment type="caution">
    <text evidence="3">The sequence shown here is derived from an EMBL/GenBank/DDBJ whole genome shotgun (WGS) entry which is preliminary data.</text>
</comment>
<reference evidence="3 4" key="1">
    <citation type="journal article" date="2021" name="bioRxiv">
        <title>The Gossypium anomalum genome as a resource for cotton improvement and evolutionary analysis of hybrid incompatibility.</title>
        <authorList>
            <person name="Grover C.E."/>
            <person name="Yuan D."/>
            <person name="Arick M.A."/>
            <person name="Miller E.R."/>
            <person name="Hu G."/>
            <person name="Peterson D.G."/>
            <person name="Wendel J.F."/>
            <person name="Udall J.A."/>
        </authorList>
    </citation>
    <scope>NUCLEOTIDE SEQUENCE [LARGE SCALE GENOMIC DNA]</scope>
    <source>
        <strain evidence="3">JFW-Udall</strain>
        <tissue evidence="3">Leaf</tissue>
    </source>
</reference>
<dbReference type="Gene3D" id="3.30.420.10">
    <property type="entry name" value="Ribonuclease H-like superfamily/Ribonuclease H"/>
    <property type="match status" value="1"/>
</dbReference>
<dbReference type="FunFam" id="3.30.70.270:FF:000020">
    <property type="entry name" value="Transposon Tf2-6 polyprotein-like Protein"/>
    <property type="match status" value="1"/>
</dbReference>
<organism evidence="3 4">
    <name type="scientific">Gossypium anomalum</name>
    <dbReference type="NCBI Taxonomy" id="47600"/>
    <lineage>
        <taxon>Eukaryota</taxon>
        <taxon>Viridiplantae</taxon>
        <taxon>Streptophyta</taxon>
        <taxon>Embryophyta</taxon>
        <taxon>Tracheophyta</taxon>
        <taxon>Spermatophyta</taxon>
        <taxon>Magnoliopsida</taxon>
        <taxon>eudicotyledons</taxon>
        <taxon>Gunneridae</taxon>
        <taxon>Pentapetalae</taxon>
        <taxon>rosids</taxon>
        <taxon>malvids</taxon>
        <taxon>Malvales</taxon>
        <taxon>Malvaceae</taxon>
        <taxon>Malvoideae</taxon>
        <taxon>Gossypium</taxon>
    </lineage>
</organism>
<dbReference type="InterPro" id="IPR036397">
    <property type="entry name" value="RNaseH_sf"/>
</dbReference>
<dbReference type="EMBL" id="JAHUZN010000005">
    <property type="protein sequence ID" value="KAG8493153.1"/>
    <property type="molecule type" value="Genomic_DNA"/>
</dbReference>
<dbReference type="GO" id="GO:0015074">
    <property type="term" value="P:DNA integration"/>
    <property type="evidence" value="ECO:0007669"/>
    <property type="project" value="InterPro"/>
</dbReference>
<dbReference type="PANTHER" id="PTHR37984">
    <property type="entry name" value="PROTEIN CBG26694"/>
    <property type="match status" value="1"/>
</dbReference>
<gene>
    <name evidence="3" type="ORF">CXB51_010525</name>
</gene>
<dbReference type="PROSITE" id="PS50994">
    <property type="entry name" value="INTEGRASE"/>
    <property type="match status" value="1"/>
</dbReference>
<dbReference type="InterPro" id="IPR012337">
    <property type="entry name" value="RNaseH-like_sf"/>
</dbReference>
<dbReference type="InterPro" id="IPR001584">
    <property type="entry name" value="Integrase_cat-core"/>
</dbReference>
<dbReference type="InterPro" id="IPR043502">
    <property type="entry name" value="DNA/RNA_pol_sf"/>
</dbReference>
<protein>
    <recommendedName>
        <fullName evidence="2">Integrase catalytic domain-containing protein</fullName>
    </recommendedName>
</protein>
<dbReference type="SUPFAM" id="SSF53098">
    <property type="entry name" value="Ribonuclease H-like"/>
    <property type="match status" value="1"/>
</dbReference>
<evidence type="ECO:0000256" key="1">
    <source>
        <dbReference type="ARBA" id="ARBA00023268"/>
    </source>
</evidence>
<sequence length="333" mass="38204">MSAEGIRIDPSKISAIVNWKPPKNVYEIRRFLGLADYYRKFVQGFSIIVSLMTWLLQKDVKFEWSDKCQQSFDRLKTLLTEAPVLVQPESAKEFVIYSDASLNGLGCILIQEDYDLVIDYHPGKANVVANALSRKSLFTLRAMNTRMSLSDDGSILVKLKAKPTFLQQICEAQKSDNELQAKRPVTIPEWKWERVTMNFVSGLPLSPKKKDVIWVIVDRLTKSAHFISVHMDYSLDRLAELYISEIVKLHGVPVSIISDRDPRFISQFWNMLQEALGTQLHFSTTFHPQTDGQSERVMQILKDMNSTVLDELSEKKIHGVNLIRETEEKVKVI</sequence>
<dbReference type="Proteomes" id="UP000701853">
    <property type="component" value="Chromosome 5"/>
</dbReference>
<dbReference type="InterPro" id="IPR043128">
    <property type="entry name" value="Rev_trsase/Diguanyl_cyclase"/>
</dbReference>
<dbReference type="InterPro" id="IPR041577">
    <property type="entry name" value="RT_RNaseH_2"/>
</dbReference>
<dbReference type="SUPFAM" id="SSF56672">
    <property type="entry name" value="DNA/RNA polymerases"/>
    <property type="match status" value="1"/>
</dbReference>
<evidence type="ECO:0000259" key="2">
    <source>
        <dbReference type="PROSITE" id="PS50994"/>
    </source>
</evidence>
<dbReference type="GO" id="GO:0003824">
    <property type="term" value="F:catalytic activity"/>
    <property type="evidence" value="ECO:0007669"/>
    <property type="project" value="UniProtKB-KW"/>
</dbReference>
<dbReference type="AlphaFoldDB" id="A0A8J5Z325"/>
<evidence type="ECO:0000313" key="3">
    <source>
        <dbReference type="EMBL" id="KAG8493153.1"/>
    </source>
</evidence>
<dbReference type="Gene3D" id="3.30.70.270">
    <property type="match status" value="1"/>
</dbReference>
<dbReference type="Pfam" id="PF17919">
    <property type="entry name" value="RT_RNaseH_2"/>
    <property type="match status" value="1"/>
</dbReference>
<dbReference type="InterPro" id="IPR050951">
    <property type="entry name" value="Retrovirus_Pol_polyprotein"/>
</dbReference>
<proteinExistence type="predicted"/>
<keyword evidence="4" id="KW-1185">Reference proteome</keyword>
<dbReference type="PANTHER" id="PTHR37984:SF5">
    <property type="entry name" value="PROTEIN NYNRIN-LIKE"/>
    <property type="match status" value="1"/>
</dbReference>
<accession>A0A8J5Z325</accession>
<evidence type="ECO:0000313" key="4">
    <source>
        <dbReference type="Proteomes" id="UP000701853"/>
    </source>
</evidence>
<feature type="domain" description="Integrase catalytic" evidence="2">
    <location>
        <begin position="180"/>
        <end position="333"/>
    </location>
</feature>
<name>A0A8J5Z325_9ROSI</name>
<dbReference type="OrthoDB" id="1738613at2759"/>